<dbReference type="Pfam" id="PF26183">
    <property type="entry name" value="Ig_NUP210_14th"/>
    <property type="match status" value="1"/>
</dbReference>
<dbReference type="Pfam" id="PF24935">
    <property type="entry name" value="Ig_NUP210_6th"/>
    <property type="match status" value="1"/>
</dbReference>
<dbReference type="Pfam" id="PF22963">
    <property type="entry name" value="Ig_NUP210_3rd"/>
    <property type="match status" value="1"/>
</dbReference>
<dbReference type="Pfam" id="PF22957">
    <property type="entry name" value="NUP210_Ig"/>
    <property type="match status" value="1"/>
</dbReference>
<dbReference type="InterPro" id="IPR058779">
    <property type="entry name" value="Ig_NUP210_13th"/>
</dbReference>
<dbReference type="InterPro" id="IPR055098">
    <property type="entry name" value="Ig_NUP210_3rd"/>
</dbReference>
<name>A0AAW0TK75_SCYPA</name>
<dbReference type="InterPro" id="IPR055099">
    <property type="entry name" value="Ig_NUP210_7th"/>
</dbReference>
<keyword evidence="3" id="KW-0812">Transmembrane</keyword>
<protein>
    <recommendedName>
        <fullName evidence="4">BIG2 domain-containing protein</fullName>
    </recommendedName>
</protein>
<feature type="domain" description="BIG2" evidence="4">
    <location>
        <begin position="240"/>
        <end position="312"/>
    </location>
</feature>
<dbReference type="Pfam" id="PF02368">
    <property type="entry name" value="Big_2"/>
    <property type="match status" value="1"/>
</dbReference>
<dbReference type="InterPro" id="IPR056897">
    <property type="entry name" value="Ig_NUP210_4th"/>
</dbReference>
<dbReference type="Pfam" id="PF26182">
    <property type="entry name" value="Ig_NUP210_5th"/>
    <property type="match status" value="1"/>
</dbReference>
<dbReference type="InterPro" id="IPR022357">
    <property type="entry name" value="MIP_CS"/>
</dbReference>
<gene>
    <name evidence="5" type="ORF">O3P69_020162</name>
</gene>
<evidence type="ECO:0000313" key="6">
    <source>
        <dbReference type="Proteomes" id="UP001487740"/>
    </source>
</evidence>
<dbReference type="Pfam" id="PF24991">
    <property type="entry name" value="Ig_NUP210_4th"/>
    <property type="match status" value="1"/>
</dbReference>
<keyword evidence="6" id="KW-1185">Reference proteome</keyword>
<dbReference type="Pfam" id="PF26184">
    <property type="entry name" value="Ig_NUP210_8th"/>
    <property type="match status" value="1"/>
</dbReference>
<dbReference type="InterPro" id="IPR057586">
    <property type="entry name" value="Ig_NUP210_16th"/>
</dbReference>
<feature type="transmembrane region" description="Helical" evidence="3">
    <location>
        <begin position="1592"/>
        <end position="1613"/>
    </location>
</feature>
<evidence type="ECO:0000256" key="2">
    <source>
        <dbReference type="SAM" id="MobiDB-lite"/>
    </source>
</evidence>
<organism evidence="5 6">
    <name type="scientific">Scylla paramamosain</name>
    <name type="common">Mud crab</name>
    <dbReference type="NCBI Taxonomy" id="85552"/>
    <lineage>
        <taxon>Eukaryota</taxon>
        <taxon>Metazoa</taxon>
        <taxon>Ecdysozoa</taxon>
        <taxon>Arthropoda</taxon>
        <taxon>Crustacea</taxon>
        <taxon>Multicrustacea</taxon>
        <taxon>Malacostraca</taxon>
        <taxon>Eumalacostraca</taxon>
        <taxon>Eucarida</taxon>
        <taxon>Decapoda</taxon>
        <taxon>Pleocyemata</taxon>
        <taxon>Brachyura</taxon>
        <taxon>Eubrachyura</taxon>
        <taxon>Portunoidea</taxon>
        <taxon>Portunidae</taxon>
        <taxon>Portuninae</taxon>
        <taxon>Scylla</taxon>
    </lineage>
</organism>
<comment type="similarity">
    <text evidence="1">Belongs to the MIP/aquaporin (TC 1.A.8) family.</text>
</comment>
<dbReference type="GO" id="GO:0005643">
    <property type="term" value="C:nuclear pore"/>
    <property type="evidence" value="ECO:0007669"/>
    <property type="project" value="TreeGrafter"/>
</dbReference>
<dbReference type="PANTHER" id="PTHR23019">
    <property type="entry name" value="NUCLEAR PORE MEMBRANE GLYCOPROTEIN GP210-RELATED"/>
    <property type="match status" value="1"/>
</dbReference>
<dbReference type="InterPro" id="IPR056899">
    <property type="entry name" value="Ig_NUP210_9th"/>
</dbReference>
<dbReference type="PANTHER" id="PTHR23019:SF0">
    <property type="entry name" value="NUCLEAR PORE MEMBRANE GLYCOPROTEIN 210"/>
    <property type="match status" value="1"/>
</dbReference>
<dbReference type="SUPFAM" id="SSF49373">
    <property type="entry name" value="Invasin/intimin cell-adhesion fragments"/>
    <property type="match status" value="2"/>
</dbReference>
<dbReference type="Pfam" id="PF22959">
    <property type="entry name" value="Ig_NUP210_15th"/>
    <property type="match status" value="1"/>
</dbReference>
<evidence type="ECO:0000256" key="3">
    <source>
        <dbReference type="SAM" id="Phobius"/>
    </source>
</evidence>
<dbReference type="InterPro" id="IPR055095">
    <property type="entry name" value="NUP210_Ig_C"/>
</dbReference>
<comment type="caution">
    <text evidence="5">The sequence shown here is derived from an EMBL/GenBank/DDBJ whole genome shotgun (WGS) entry which is preliminary data.</text>
</comment>
<dbReference type="Pfam" id="PF26181">
    <property type="entry name" value="Ig_NUP210_13th"/>
    <property type="match status" value="1"/>
</dbReference>
<dbReference type="InterPro" id="IPR045197">
    <property type="entry name" value="NUP210-like"/>
</dbReference>
<keyword evidence="3" id="KW-0472">Membrane</keyword>
<feature type="compositionally biased region" description="Polar residues" evidence="2">
    <location>
        <begin position="1642"/>
        <end position="1673"/>
    </location>
</feature>
<sequence length="1703" mass="180089">MVLVEGRQTGLAKLSVRLAHTAYKHLEPASVELMVVANLLLDPADSFVLPHTHIHYTVHQLKQGHLAPIDLRASTFYLQVADTSIAELEEDGTTVLAKTLGTTQVVLGGSHLVSSQLVRQPAANLHVVEPSHLAISIRPHNNPALTLGRPYSFIVTVHDVAHNQIFLPDNIIIQTTVPEEYFQTEFATRNGSYIHGTPIATGKTTVTAVLSAVEVGDEVMEISPPLTATQDIEIFEPVVVVPPITVLPWDPVTRPLYSVNLTARGGSGSIGWSSSDTEVVVVTHGGVCRTRGLGSATITAAMTANPHNKDSAQIHIMEAVGLSLLLGEVEVEVEAHLPLHVAAHTLYQDIPLPFTACHKLPLAVEPREPSFSALPEVLPPTVEGSCAVVEVVARKPGFSLVNVSYHSSSGSDNQSQDQQFQLTASTTVAAYRPLRPVNPSSGETVLALGSSRLVVFEGGPLPWPLKLSSHTTKVTVGDGDKVGARLVKQSSGQQPGDQHLVEAMCRQLGQTTLVLTVANTPSASLPHPKKVSATVTVICALPDSISLIALVRRPTGTRSSCPAMAELGRAVTHCHKPLNMEVVVTDSEQRRFDNISSLALEWEVSNISLAAVPKQQLSALPQSVSTQGQGALRSYQVLNPFGEAGELVVTVRLVGYTSNVGDILDIPPVSASLPLALVHDVVLDPPAATLYHHTHNKLDLSVVGGSGFFELQPPDNDIATVDYHEAKKTITVSPLGDGDLVVALMDVCLEATHPATSHIRIASVASLDLTVLEVVELGGTLEAEVVALDASGTPLPAHSFMDLQPHPQSTVISARYQGINKQGNAVYEVRGRHVGDTSLRVSATVAGGTGEGGRPRVESPTRPIQVFPALTLHPRNITLVVGAVYQVETRGGPYPSPSVEYSIDNGTVANSSHAGVVTALALGTTTLTARAVSVSQKTSRRAIYSQDMLTIHVVPLPKIRIHAPLTRLETGTTMPLLALGLDEHQASLAYASANPPLLLEWATSNKQVASLPRIFQKSGVVENTENQGAVRVKAEHPGRTTISLKVRVGTNALPPYQQTLSNAVLTDKLEIKVFESLKLKYPSGGSSQLLMTPDSEARIVTNRDGDGQMTYQVDGACSEGGKESQVVEVCPDGLVKAGEQTGQATVVVTVTESYGVTQSLSVLVEVKKVSYLQGEVGGLVGAVTSTPLPWLPVGASFNLHLSYHDNRGRIFHATNAHPAFRPSRFDLVGVSRGATNDSLVVRMVGRGQTVLHLWDHNLPLLNDYLRIHAGPAITPDRATAPMGVHICFSSQVTGEAGTPTGNWSAQGDILSLDPASGVAVSHQPGQATVLFQASPSFTTTTELTVLPLTQITVSSPQHPLTNGREGARQVAGVELGAEGSTIPSCYPQEPPPSQPPFSCSVTLFPSLPGSDVGELFSAAPIYVPNQGYGCEVTCLAGPSLGLATLEAALVVEAVAEGDGGLRSGQVQLPFLPAPAPESPTLTLTNQQPTASLLLRGHPDVLAAMAGVDGCVGGLECQLGAVRGQERTLTVASKESLWATSLPDAPLEVNVTSPLTSSIIQVRVVLESVGDGVCASPATWDMGFLTLILNERLLFSLACLALTGTCLFVGYHALLTPSYRQTQHNGVFANSPAPPPAMKSFQPVVSSSPTGNITTPVGSGRSSPQGYTLWSDTTEPVYGAPPYSRRAYQGSPTYTTTPPRLHQD</sequence>
<evidence type="ECO:0000259" key="4">
    <source>
        <dbReference type="SMART" id="SM00635"/>
    </source>
</evidence>
<accession>A0AAW0TK75</accession>
<feature type="region of interest" description="Disordered" evidence="2">
    <location>
        <begin position="1638"/>
        <end position="1703"/>
    </location>
</feature>
<keyword evidence="3" id="KW-1133">Transmembrane helix</keyword>
<reference evidence="5 6" key="1">
    <citation type="submission" date="2023-03" db="EMBL/GenBank/DDBJ databases">
        <title>High-quality genome of Scylla paramamosain provides insights in environmental adaptation.</title>
        <authorList>
            <person name="Zhang L."/>
        </authorList>
    </citation>
    <scope>NUCLEOTIDE SEQUENCE [LARGE SCALE GENOMIC DNA]</scope>
    <source>
        <strain evidence="5">LZ_2023a</strain>
        <tissue evidence="5">Muscle</tissue>
    </source>
</reference>
<dbReference type="InterPro" id="IPR055094">
    <property type="entry name" value="NUP210_Ig15"/>
</dbReference>
<dbReference type="InterPro" id="IPR008964">
    <property type="entry name" value="Invasin/intimin_cell_adhesion"/>
</dbReference>
<dbReference type="InterPro" id="IPR003343">
    <property type="entry name" value="Big_2"/>
</dbReference>
<proteinExistence type="inferred from homology"/>
<dbReference type="Proteomes" id="UP001487740">
    <property type="component" value="Unassembled WGS sequence"/>
</dbReference>
<evidence type="ECO:0000256" key="1">
    <source>
        <dbReference type="ARBA" id="ARBA00006175"/>
    </source>
</evidence>
<dbReference type="InterPro" id="IPR056898">
    <property type="entry name" value="Ig_NUP210_6th"/>
</dbReference>
<dbReference type="Pfam" id="PF22962">
    <property type="entry name" value="Ig_NUP210_7th"/>
    <property type="match status" value="1"/>
</dbReference>
<dbReference type="Pfam" id="PF24902">
    <property type="entry name" value="Ig_NUP210_9th"/>
    <property type="match status" value="1"/>
</dbReference>
<dbReference type="Gene3D" id="2.60.40.1080">
    <property type="match status" value="1"/>
</dbReference>
<dbReference type="SMART" id="SM00635">
    <property type="entry name" value="BID_2"/>
    <property type="match status" value="2"/>
</dbReference>
<feature type="domain" description="BIG2" evidence="4">
    <location>
        <begin position="866"/>
        <end position="941"/>
    </location>
</feature>
<evidence type="ECO:0000313" key="5">
    <source>
        <dbReference type="EMBL" id="KAK8388079.1"/>
    </source>
</evidence>
<dbReference type="Pfam" id="PF25354">
    <property type="entry name" value="Ig_NUP210_16th"/>
    <property type="match status" value="1"/>
</dbReference>
<dbReference type="PROSITE" id="PS00221">
    <property type="entry name" value="MIP"/>
    <property type="match status" value="1"/>
</dbReference>
<dbReference type="EMBL" id="JARAKH010000029">
    <property type="protein sequence ID" value="KAK8388079.1"/>
    <property type="molecule type" value="Genomic_DNA"/>
</dbReference>